<dbReference type="AlphaFoldDB" id="A0A8B6XCJ8"/>
<dbReference type="SUPFAM" id="SSF46689">
    <property type="entry name" value="Homeodomain-like"/>
    <property type="match status" value="1"/>
</dbReference>
<reference evidence="2" key="1">
    <citation type="submission" date="2025-08" db="UniProtKB">
        <authorList>
            <consortium name="RefSeq"/>
        </authorList>
    </citation>
    <scope>IDENTIFICATION</scope>
</reference>
<dbReference type="Proteomes" id="UP000675920">
    <property type="component" value="Unplaced"/>
</dbReference>
<organism evidence="1 2">
    <name type="scientific">Derxia gummosa DSM 723</name>
    <dbReference type="NCBI Taxonomy" id="1121388"/>
    <lineage>
        <taxon>Bacteria</taxon>
        <taxon>Pseudomonadati</taxon>
        <taxon>Pseudomonadota</taxon>
        <taxon>Betaproteobacteria</taxon>
        <taxon>Burkholderiales</taxon>
        <taxon>Alcaligenaceae</taxon>
        <taxon>Derxia</taxon>
    </lineage>
</organism>
<dbReference type="SUPFAM" id="SSF52172">
    <property type="entry name" value="CheY-like"/>
    <property type="match status" value="1"/>
</dbReference>
<dbReference type="InterPro" id="IPR009057">
    <property type="entry name" value="Homeodomain-like_sf"/>
</dbReference>
<proteinExistence type="predicted"/>
<evidence type="ECO:0000313" key="2">
    <source>
        <dbReference type="RefSeq" id="WP_156924482.1"/>
    </source>
</evidence>
<dbReference type="Gene3D" id="3.40.50.2300">
    <property type="match status" value="1"/>
</dbReference>
<protein>
    <recommendedName>
        <fullName evidence="3">Response regulator</fullName>
    </recommendedName>
</protein>
<dbReference type="InterPro" id="IPR011006">
    <property type="entry name" value="CheY-like_superfamily"/>
</dbReference>
<dbReference type="Gene3D" id="1.10.10.60">
    <property type="entry name" value="Homeodomain-like"/>
    <property type="match status" value="1"/>
</dbReference>
<keyword evidence="1" id="KW-1185">Reference proteome</keyword>
<sequence length="257" mass="27845">MDQALSWMRVRDEPTPVAAGTSAAGRATTRIPSRILRTGQPERRCVVLDLAPTSPMGLRLAEALTAACDRELGFAGRHEAFTSQVAESAAIVVACDSPDDLVARIAGWRIASPQLAVIVALEQVNGSMLRALVAAGICDFVVAPFDAQQLRARIDAAIARAMTDTVRGQTSEWPLLVGSTMACEESFRQIKSRIVASFERGYIEGLLRRSAGNISQSARMARKNRRAFFELIRKHDIDVTGFREAELPAAEGAPGRR</sequence>
<evidence type="ECO:0008006" key="3">
    <source>
        <dbReference type="Google" id="ProtNLM"/>
    </source>
</evidence>
<dbReference type="RefSeq" id="WP_156924482.1">
    <property type="nucleotide sequence ID" value="NZ_AXWS01000018.1"/>
</dbReference>
<dbReference type="OrthoDB" id="8687324at2"/>
<name>A0A8B6XCJ8_9BURK</name>
<accession>A0A8B6XCJ8</accession>
<evidence type="ECO:0000313" key="1">
    <source>
        <dbReference type="Proteomes" id="UP000675920"/>
    </source>
</evidence>